<name>A0A3P6AMG4_BRAOL</name>
<gene>
    <name evidence="1" type="ORF">BOLC3T17154H</name>
</gene>
<protein>
    <submittedName>
        <fullName evidence="1">Uncharacterized protein</fullName>
    </submittedName>
</protein>
<evidence type="ECO:0000313" key="1">
    <source>
        <dbReference type="EMBL" id="VDC93812.1"/>
    </source>
</evidence>
<sequence>MIMRTPTRRRLMVITLSPTGVRSIQSPSGRKFLRYTKLKK</sequence>
<dbReference type="AlphaFoldDB" id="A0A3P6AMG4"/>
<proteinExistence type="predicted"/>
<accession>A0A3P6AMG4</accession>
<reference evidence="1" key="1">
    <citation type="submission" date="2018-11" db="EMBL/GenBank/DDBJ databases">
        <authorList>
            <consortium name="Genoscope - CEA"/>
            <person name="William W."/>
        </authorList>
    </citation>
    <scope>NUCLEOTIDE SEQUENCE</scope>
</reference>
<organism evidence="1">
    <name type="scientific">Brassica oleracea</name>
    <name type="common">Wild cabbage</name>
    <dbReference type="NCBI Taxonomy" id="3712"/>
    <lineage>
        <taxon>Eukaryota</taxon>
        <taxon>Viridiplantae</taxon>
        <taxon>Streptophyta</taxon>
        <taxon>Embryophyta</taxon>
        <taxon>Tracheophyta</taxon>
        <taxon>Spermatophyta</taxon>
        <taxon>Magnoliopsida</taxon>
        <taxon>eudicotyledons</taxon>
        <taxon>Gunneridae</taxon>
        <taxon>Pentapetalae</taxon>
        <taxon>rosids</taxon>
        <taxon>malvids</taxon>
        <taxon>Brassicales</taxon>
        <taxon>Brassicaceae</taxon>
        <taxon>Brassiceae</taxon>
        <taxon>Brassica</taxon>
    </lineage>
</organism>
<dbReference type="EMBL" id="LR031872">
    <property type="protein sequence ID" value="VDC93812.1"/>
    <property type="molecule type" value="Genomic_DNA"/>
</dbReference>